<proteinExistence type="predicted"/>
<name>A0ABW6S197_9NOCA</name>
<sequence>MGRQATIVVYVLAMIVVIVGVDILLFRNHFWARLMVNIGIVLIFGAFYLRFVKGA</sequence>
<dbReference type="RefSeq" id="WP_169541862.1">
    <property type="nucleotide sequence ID" value="NZ_JBIAQY010000004.1"/>
</dbReference>
<dbReference type="EMBL" id="JBIAQY010000004">
    <property type="protein sequence ID" value="MFF3568941.1"/>
    <property type="molecule type" value="Genomic_DNA"/>
</dbReference>
<keyword evidence="1" id="KW-1133">Transmembrane helix</keyword>
<evidence type="ECO:0000313" key="2">
    <source>
        <dbReference type="EMBL" id="MFF3568941.1"/>
    </source>
</evidence>
<comment type="caution">
    <text evidence="2">The sequence shown here is derived from an EMBL/GenBank/DDBJ whole genome shotgun (WGS) entry which is preliminary data.</text>
</comment>
<evidence type="ECO:0008006" key="4">
    <source>
        <dbReference type="Google" id="ProtNLM"/>
    </source>
</evidence>
<protein>
    <recommendedName>
        <fullName evidence="4">PEP-CTERM protein-sorting domain-containing protein</fullName>
    </recommendedName>
</protein>
<organism evidence="2 3">
    <name type="scientific">Nocardia jiangxiensis</name>
    <dbReference type="NCBI Taxonomy" id="282685"/>
    <lineage>
        <taxon>Bacteria</taxon>
        <taxon>Bacillati</taxon>
        <taxon>Actinomycetota</taxon>
        <taxon>Actinomycetes</taxon>
        <taxon>Mycobacteriales</taxon>
        <taxon>Nocardiaceae</taxon>
        <taxon>Nocardia</taxon>
    </lineage>
</organism>
<gene>
    <name evidence="2" type="ORF">ACFYXQ_14305</name>
</gene>
<feature type="transmembrane region" description="Helical" evidence="1">
    <location>
        <begin position="7"/>
        <end position="25"/>
    </location>
</feature>
<reference evidence="2 3" key="1">
    <citation type="submission" date="2024-10" db="EMBL/GenBank/DDBJ databases">
        <title>The Natural Products Discovery Center: Release of the First 8490 Sequenced Strains for Exploring Actinobacteria Biosynthetic Diversity.</title>
        <authorList>
            <person name="Kalkreuter E."/>
            <person name="Kautsar S.A."/>
            <person name="Yang D."/>
            <person name="Bader C.D."/>
            <person name="Teijaro C.N."/>
            <person name="Fluegel L."/>
            <person name="Davis C.M."/>
            <person name="Simpson J.R."/>
            <person name="Lauterbach L."/>
            <person name="Steele A.D."/>
            <person name="Gui C."/>
            <person name="Meng S."/>
            <person name="Li G."/>
            <person name="Viehrig K."/>
            <person name="Ye F."/>
            <person name="Su P."/>
            <person name="Kiefer A.F."/>
            <person name="Nichols A."/>
            <person name="Cepeda A.J."/>
            <person name="Yan W."/>
            <person name="Fan B."/>
            <person name="Jiang Y."/>
            <person name="Adhikari A."/>
            <person name="Zheng C.-J."/>
            <person name="Schuster L."/>
            <person name="Cowan T.M."/>
            <person name="Smanski M.J."/>
            <person name="Chevrette M.G."/>
            <person name="De Carvalho L.P.S."/>
            <person name="Shen B."/>
        </authorList>
    </citation>
    <scope>NUCLEOTIDE SEQUENCE [LARGE SCALE GENOMIC DNA]</scope>
    <source>
        <strain evidence="2 3">NPDC002593</strain>
    </source>
</reference>
<keyword evidence="1" id="KW-0812">Transmembrane</keyword>
<dbReference type="Proteomes" id="UP001601992">
    <property type="component" value="Unassembled WGS sequence"/>
</dbReference>
<keyword evidence="3" id="KW-1185">Reference proteome</keyword>
<accession>A0ABW6S197</accession>
<feature type="transmembrane region" description="Helical" evidence="1">
    <location>
        <begin position="31"/>
        <end position="49"/>
    </location>
</feature>
<evidence type="ECO:0000256" key="1">
    <source>
        <dbReference type="SAM" id="Phobius"/>
    </source>
</evidence>
<evidence type="ECO:0000313" key="3">
    <source>
        <dbReference type="Proteomes" id="UP001601992"/>
    </source>
</evidence>
<keyword evidence="1" id="KW-0472">Membrane</keyword>